<sequence>MFDGQGLRHVRPTTRPAAPGPAPCPRPRRTGRPDPTRRRLLDLPAADGEASATARRMAAPAIDRDRRLARVTRVAEAAERDDRRGTIPA</sequence>
<name>A0A5P2UF91_9ACTN</name>
<protein>
    <submittedName>
        <fullName evidence="3">Uncharacterized protein</fullName>
    </submittedName>
</protein>
<feature type="region of interest" description="Disordered" evidence="1">
    <location>
        <begin position="1"/>
        <end position="57"/>
    </location>
</feature>
<dbReference type="AlphaFoldDB" id="A0A5P2UF91"/>
<feature type="compositionally biased region" description="Basic and acidic residues" evidence="1">
    <location>
        <begin position="31"/>
        <end position="41"/>
    </location>
</feature>
<reference evidence="2" key="1">
    <citation type="journal article" date="2014" name="Int. J. Syst. Evol. Microbiol.">
        <title>Complete genome sequence of Corynebacterium casei LMG S-19264T (=DSM 44701T), isolated from a smear-ripened cheese.</title>
        <authorList>
            <consortium name="US DOE Joint Genome Institute (JGI-PGF)"/>
            <person name="Walter F."/>
            <person name="Albersmeier A."/>
            <person name="Kalinowski J."/>
            <person name="Ruckert C."/>
        </authorList>
    </citation>
    <scope>NUCLEOTIDE SEQUENCE</scope>
    <source>
        <strain evidence="2">JCM 4834</strain>
    </source>
</reference>
<evidence type="ECO:0000313" key="3">
    <source>
        <dbReference type="EMBL" id="QEU77610.1"/>
    </source>
</evidence>
<evidence type="ECO:0000256" key="1">
    <source>
        <dbReference type="SAM" id="MobiDB-lite"/>
    </source>
</evidence>
<dbReference type="Proteomes" id="UP000634660">
    <property type="component" value="Unassembled WGS sequence"/>
</dbReference>
<evidence type="ECO:0000313" key="4">
    <source>
        <dbReference type="Proteomes" id="UP000326831"/>
    </source>
</evidence>
<gene>
    <name evidence="3" type="ORF">CP968_04330</name>
    <name evidence="2" type="ORF">GCM10010371_25360</name>
</gene>
<feature type="compositionally biased region" description="Low complexity" evidence="1">
    <location>
        <begin position="42"/>
        <end position="57"/>
    </location>
</feature>
<dbReference type="Proteomes" id="UP000326831">
    <property type="component" value="Chromosome"/>
</dbReference>
<organism evidence="3 4">
    <name type="scientific">Streptomyces subrutilus</name>
    <dbReference type="NCBI Taxonomy" id="36818"/>
    <lineage>
        <taxon>Bacteria</taxon>
        <taxon>Bacillati</taxon>
        <taxon>Actinomycetota</taxon>
        <taxon>Actinomycetes</taxon>
        <taxon>Kitasatosporales</taxon>
        <taxon>Streptomycetaceae</taxon>
        <taxon>Streptomyces</taxon>
    </lineage>
</organism>
<dbReference type="EMBL" id="BMVX01000008">
    <property type="protein sequence ID" value="GGZ64624.1"/>
    <property type="molecule type" value="Genomic_DNA"/>
</dbReference>
<evidence type="ECO:0000313" key="2">
    <source>
        <dbReference type="EMBL" id="GGZ64624.1"/>
    </source>
</evidence>
<dbReference type="KEGG" id="ssub:CP968_04330"/>
<accession>A0A5P2UF91</accession>
<dbReference type="EMBL" id="CP023701">
    <property type="protein sequence ID" value="QEU77610.1"/>
    <property type="molecule type" value="Genomic_DNA"/>
</dbReference>
<reference evidence="2" key="3">
    <citation type="submission" date="2020-09" db="EMBL/GenBank/DDBJ databases">
        <authorList>
            <person name="Sun Q."/>
            <person name="Ohkuma M."/>
        </authorList>
    </citation>
    <scope>NUCLEOTIDE SEQUENCE</scope>
    <source>
        <strain evidence="2">JCM 4834</strain>
    </source>
</reference>
<reference evidence="3 4" key="2">
    <citation type="submission" date="2017-09" db="EMBL/GenBank/DDBJ databases">
        <authorList>
            <person name="Lee N."/>
            <person name="Cho B.-K."/>
        </authorList>
    </citation>
    <scope>NUCLEOTIDE SEQUENCE [LARGE SCALE GENOMIC DNA]</scope>
    <source>
        <strain evidence="3 4">ATCC 27467</strain>
    </source>
</reference>
<proteinExistence type="predicted"/>
<keyword evidence="4" id="KW-1185">Reference proteome</keyword>